<organism evidence="2 3">
    <name type="scientific">Actinoplanes couchii</name>
    <dbReference type="NCBI Taxonomy" id="403638"/>
    <lineage>
        <taxon>Bacteria</taxon>
        <taxon>Bacillati</taxon>
        <taxon>Actinomycetota</taxon>
        <taxon>Actinomycetes</taxon>
        <taxon>Micromonosporales</taxon>
        <taxon>Micromonosporaceae</taxon>
        <taxon>Actinoplanes</taxon>
    </lineage>
</organism>
<dbReference type="Pfam" id="PF06197">
    <property type="entry name" value="DUF998"/>
    <property type="match status" value="1"/>
</dbReference>
<evidence type="ECO:0000313" key="3">
    <source>
        <dbReference type="Proteomes" id="UP000612282"/>
    </source>
</evidence>
<sequence length="206" mass="21407">MNLRFRVGAWCWTAAAPLFLVVNVVVGWRWRDPGFSWAVHNVSDLGNVGCGVWAGRAVCSPWHAAMNTGMLVTALLLLAGAFLLTRYAWDGNRCGFVLLVLAGTGLGVAALFPADVNENAHVQGAVLLFIGGNVGLIVTGLSRRARYRRSALGLGVLGLVATVLHLAGVGLGLGVGGMERVALAPLLVWTCVVGTLVAVTPAADPG</sequence>
<keyword evidence="1" id="KW-0472">Membrane</keyword>
<gene>
    <name evidence="2" type="ORF">Aco03nite_078830</name>
</gene>
<feature type="transmembrane region" description="Helical" evidence="1">
    <location>
        <begin position="70"/>
        <end position="89"/>
    </location>
</feature>
<evidence type="ECO:0000256" key="1">
    <source>
        <dbReference type="SAM" id="Phobius"/>
    </source>
</evidence>
<dbReference type="RefSeq" id="WP_203805600.1">
    <property type="nucleotide sequence ID" value="NZ_BAAAQE010000112.1"/>
</dbReference>
<name>A0ABQ3XLU8_9ACTN</name>
<proteinExistence type="predicted"/>
<feature type="transmembrane region" description="Helical" evidence="1">
    <location>
        <begin position="96"/>
        <end position="114"/>
    </location>
</feature>
<dbReference type="InterPro" id="IPR009339">
    <property type="entry name" value="DUF998"/>
</dbReference>
<feature type="transmembrane region" description="Helical" evidence="1">
    <location>
        <begin position="181"/>
        <end position="203"/>
    </location>
</feature>
<feature type="transmembrane region" description="Helical" evidence="1">
    <location>
        <begin position="151"/>
        <end position="175"/>
    </location>
</feature>
<keyword evidence="1" id="KW-1133">Transmembrane helix</keyword>
<keyword evidence="3" id="KW-1185">Reference proteome</keyword>
<feature type="transmembrane region" description="Helical" evidence="1">
    <location>
        <begin position="120"/>
        <end position="139"/>
    </location>
</feature>
<reference evidence="2 3" key="1">
    <citation type="submission" date="2021-01" db="EMBL/GenBank/DDBJ databases">
        <title>Whole genome shotgun sequence of Actinoplanes couchii NBRC 106145.</title>
        <authorList>
            <person name="Komaki H."/>
            <person name="Tamura T."/>
        </authorList>
    </citation>
    <scope>NUCLEOTIDE SEQUENCE [LARGE SCALE GENOMIC DNA]</scope>
    <source>
        <strain evidence="2 3">NBRC 106145</strain>
    </source>
</reference>
<protein>
    <recommendedName>
        <fullName evidence="4">DUF998 domain-containing protein</fullName>
    </recommendedName>
</protein>
<evidence type="ECO:0000313" key="2">
    <source>
        <dbReference type="EMBL" id="GID59479.1"/>
    </source>
</evidence>
<dbReference type="EMBL" id="BOMG01000097">
    <property type="protein sequence ID" value="GID59479.1"/>
    <property type="molecule type" value="Genomic_DNA"/>
</dbReference>
<keyword evidence="1" id="KW-0812">Transmembrane</keyword>
<evidence type="ECO:0008006" key="4">
    <source>
        <dbReference type="Google" id="ProtNLM"/>
    </source>
</evidence>
<accession>A0ABQ3XLU8</accession>
<comment type="caution">
    <text evidence="2">The sequence shown here is derived from an EMBL/GenBank/DDBJ whole genome shotgun (WGS) entry which is preliminary data.</text>
</comment>
<dbReference type="Proteomes" id="UP000612282">
    <property type="component" value="Unassembled WGS sequence"/>
</dbReference>
<feature type="transmembrane region" description="Helical" evidence="1">
    <location>
        <begin position="7"/>
        <end position="28"/>
    </location>
</feature>